<evidence type="ECO:0000256" key="2">
    <source>
        <dbReference type="ARBA" id="ARBA00009212"/>
    </source>
</evidence>
<reference evidence="10 11" key="1">
    <citation type="submission" date="2017-09" db="EMBL/GenBank/DDBJ databases">
        <title>Sphingomonas ginsenosidimutans KACC 14949, whole genome shotgun sequence.</title>
        <authorList>
            <person name="Feng G."/>
            <person name="Zhu H."/>
        </authorList>
    </citation>
    <scope>NUCLEOTIDE SEQUENCE [LARGE SCALE GENOMIC DNA]</scope>
    <source>
        <strain evidence="10 11">KACC 14949</strain>
    </source>
</reference>
<evidence type="ECO:0000256" key="6">
    <source>
        <dbReference type="ARBA" id="ARBA00022989"/>
    </source>
</evidence>
<keyword evidence="11" id="KW-1185">Reference proteome</keyword>
<evidence type="ECO:0000256" key="1">
    <source>
        <dbReference type="ARBA" id="ARBA00004651"/>
    </source>
</evidence>
<dbReference type="Pfam" id="PF04066">
    <property type="entry name" value="MrpF_PhaF"/>
    <property type="match status" value="1"/>
</dbReference>
<dbReference type="NCBIfam" id="NF004812">
    <property type="entry name" value="PRK06161.1"/>
    <property type="match status" value="1"/>
</dbReference>
<comment type="subcellular location">
    <subcellularLocation>
        <location evidence="1 8">Cell membrane</location>
        <topology evidence="1 8">Multi-pass membrane protein</topology>
    </subcellularLocation>
</comment>
<comment type="similarity">
    <text evidence="2 8">Belongs to the CPA3 antiporters (TC 2.A.63) subunit F family.</text>
</comment>
<accession>A0A2A4HX55</accession>
<dbReference type="RefSeq" id="WP_066490437.1">
    <property type="nucleotide sequence ID" value="NZ_JAIEOT010000012.1"/>
</dbReference>
<keyword evidence="8" id="KW-0406">Ion transport</keyword>
<comment type="caution">
    <text evidence="10">The sequence shown here is derived from an EMBL/GenBank/DDBJ whole genome shotgun (WGS) entry which is preliminary data.</text>
</comment>
<evidence type="ECO:0000256" key="9">
    <source>
        <dbReference type="SAM" id="Phobius"/>
    </source>
</evidence>
<dbReference type="PANTHER" id="PTHR34702:SF1">
    <property type="entry name" value="NA(+)_H(+) ANTIPORTER SUBUNIT F"/>
    <property type="match status" value="1"/>
</dbReference>
<dbReference type="GO" id="GO:0015385">
    <property type="term" value="F:sodium:proton antiporter activity"/>
    <property type="evidence" value="ECO:0007669"/>
    <property type="project" value="TreeGrafter"/>
</dbReference>
<evidence type="ECO:0000256" key="5">
    <source>
        <dbReference type="ARBA" id="ARBA00022692"/>
    </source>
</evidence>
<keyword evidence="6 9" id="KW-1133">Transmembrane helix</keyword>
<keyword evidence="4 8" id="KW-1003">Cell membrane</keyword>
<keyword evidence="3 8" id="KW-0813">Transport</keyword>
<gene>
    <name evidence="10" type="ORF">COA17_12405</name>
</gene>
<dbReference type="InterPro" id="IPR007208">
    <property type="entry name" value="MrpF/PhaF-like"/>
</dbReference>
<dbReference type="EMBL" id="NWVD01000005">
    <property type="protein sequence ID" value="PCG08479.1"/>
    <property type="molecule type" value="Genomic_DNA"/>
</dbReference>
<dbReference type="PIRSF" id="PIRSF028784">
    <property type="entry name" value="MrpF"/>
    <property type="match status" value="1"/>
</dbReference>
<proteinExistence type="inferred from homology"/>
<dbReference type="AlphaFoldDB" id="A0A2A4HX55"/>
<organism evidence="10 11">
    <name type="scientific">Sphingomonas ginsenosidimutans</name>
    <dbReference type="NCBI Taxonomy" id="862134"/>
    <lineage>
        <taxon>Bacteria</taxon>
        <taxon>Pseudomonadati</taxon>
        <taxon>Pseudomonadota</taxon>
        <taxon>Alphaproteobacteria</taxon>
        <taxon>Sphingomonadales</taxon>
        <taxon>Sphingomonadaceae</taxon>
        <taxon>Sphingomonas</taxon>
    </lineage>
</organism>
<feature type="transmembrane region" description="Helical" evidence="9">
    <location>
        <begin position="34"/>
        <end position="54"/>
    </location>
</feature>
<name>A0A2A4HX55_9SPHN</name>
<evidence type="ECO:0000256" key="4">
    <source>
        <dbReference type="ARBA" id="ARBA00022475"/>
    </source>
</evidence>
<evidence type="ECO:0000256" key="8">
    <source>
        <dbReference type="PIRNR" id="PIRNR028784"/>
    </source>
</evidence>
<dbReference type="PANTHER" id="PTHR34702">
    <property type="entry name" value="NA(+)/H(+) ANTIPORTER SUBUNIT F1"/>
    <property type="match status" value="1"/>
</dbReference>
<feature type="transmembrane region" description="Helical" evidence="9">
    <location>
        <begin position="60"/>
        <end position="83"/>
    </location>
</feature>
<evidence type="ECO:0000313" key="10">
    <source>
        <dbReference type="EMBL" id="PCG08479.1"/>
    </source>
</evidence>
<evidence type="ECO:0000313" key="11">
    <source>
        <dbReference type="Proteomes" id="UP000218784"/>
    </source>
</evidence>
<dbReference type="Proteomes" id="UP000218784">
    <property type="component" value="Unassembled WGS sequence"/>
</dbReference>
<sequence length="89" mass="9381">MIEVALHIALGAVALALLLNGWRLLKGPAIGDRIVALDTMVINAIAVIVLIGMIGGNDTYFEAALLLAMVGFVGTIAYCKFILRGDIVE</sequence>
<keyword evidence="8" id="KW-0050">Antiport</keyword>
<protein>
    <submittedName>
        <fullName evidence="10">K+/H+ antiporter subunit F</fullName>
    </submittedName>
</protein>
<evidence type="ECO:0000256" key="7">
    <source>
        <dbReference type="ARBA" id="ARBA00023136"/>
    </source>
</evidence>
<feature type="transmembrane region" description="Helical" evidence="9">
    <location>
        <begin position="6"/>
        <end position="22"/>
    </location>
</feature>
<evidence type="ECO:0000256" key="3">
    <source>
        <dbReference type="ARBA" id="ARBA00022448"/>
    </source>
</evidence>
<keyword evidence="7 8" id="KW-0472">Membrane</keyword>
<keyword evidence="5 9" id="KW-0812">Transmembrane</keyword>
<dbReference type="GO" id="GO:0005886">
    <property type="term" value="C:plasma membrane"/>
    <property type="evidence" value="ECO:0007669"/>
    <property type="project" value="UniProtKB-SubCell"/>
</dbReference>